<keyword evidence="1" id="KW-0804">Transcription</keyword>
<dbReference type="SUPFAM" id="SSF57802">
    <property type="entry name" value="Rubredoxin-like"/>
    <property type="match status" value="1"/>
</dbReference>
<accession>A0A8S5SU30</accession>
<dbReference type="Gene3D" id="2.20.28.10">
    <property type="match status" value="1"/>
</dbReference>
<reference evidence="1" key="1">
    <citation type="journal article" date="2021" name="Proc. Natl. Acad. Sci. U.S.A.">
        <title>A Catalog of Tens of Thousands of Viruses from Human Metagenomes Reveals Hidden Associations with Chronic Diseases.</title>
        <authorList>
            <person name="Tisza M.J."/>
            <person name="Buck C.B."/>
        </authorList>
    </citation>
    <scope>NUCLEOTIDE SEQUENCE</scope>
    <source>
        <strain evidence="1">CtWf32</strain>
    </source>
</reference>
<dbReference type="EMBL" id="BK032680">
    <property type="protein sequence ID" value="DAF54557.1"/>
    <property type="molecule type" value="Genomic_DNA"/>
</dbReference>
<protein>
    <submittedName>
        <fullName evidence="1">DNA-directed RNA polymerase</fullName>
    </submittedName>
</protein>
<sequence length="84" mass="9458">MGQNRSNPCIHACVCPLCDGDYEDCCEYEPVRECRMEYNEDNSNDELYPTEAYKCSRCGFITLDGLPKFCPECGAKVKGEVDGQ</sequence>
<proteinExistence type="predicted"/>
<evidence type="ECO:0000313" key="1">
    <source>
        <dbReference type="EMBL" id="DAF54557.1"/>
    </source>
</evidence>
<keyword evidence="1" id="KW-0240">DNA-directed RNA polymerase</keyword>
<dbReference type="GO" id="GO:0000428">
    <property type="term" value="C:DNA-directed RNA polymerase complex"/>
    <property type="evidence" value="ECO:0007669"/>
    <property type="project" value="UniProtKB-KW"/>
</dbReference>
<organism evidence="1">
    <name type="scientific">Siphoviridae sp. ctWf32</name>
    <dbReference type="NCBI Taxonomy" id="2827884"/>
    <lineage>
        <taxon>Viruses</taxon>
        <taxon>Duplodnaviria</taxon>
        <taxon>Heunggongvirae</taxon>
        <taxon>Uroviricota</taxon>
        <taxon>Caudoviricetes</taxon>
    </lineage>
</organism>
<name>A0A8S5SU30_9CAUD</name>